<dbReference type="EMBL" id="PNBA02000015">
    <property type="protein sequence ID" value="KAG6397972.1"/>
    <property type="molecule type" value="Genomic_DNA"/>
</dbReference>
<comment type="catalytic activity">
    <reaction evidence="1">
        <text>N-terminal glycyl-[protein] + tetradecanoyl-CoA = N-tetradecanoylglycyl-[protein] + CoA + H(+)</text>
        <dbReference type="Rhea" id="RHEA:15521"/>
        <dbReference type="Rhea" id="RHEA-COMP:12666"/>
        <dbReference type="Rhea" id="RHEA-COMP:12667"/>
        <dbReference type="ChEBI" id="CHEBI:15378"/>
        <dbReference type="ChEBI" id="CHEBI:57287"/>
        <dbReference type="ChEBI" id="CHEBI:57385"/>
        <dbReference type="ChEBI" id="CHEBI:64723"/>
        <dbReference type="ChEBI" id="CHEBI:133050"/>
        <dbReference type="EC" id="2.3.1.97"/>
    </reaction>
</comment>
<protein>
    <recommendedName>
        <fullName evidence="1">Glycylpeptide N-tetradecanoyltransferase</fullName>
        <ecNumber evidence="1">2.3.1.97</ecNumber>
    </recommendedName>
</protein>
<accession>A0A8X8WN40</accession>
<dbReference type="Proteomes" id="UP000298416">
    <property type="component" value="Unassembled WGS sequence"/>
</dbReference>
<dbReference type="InterPro" id="IPR022677">
    <property type="entry name" value="NMT_C"/>
</dbReference>
<evidence type="ECO:0000313" key="5">
    <source>
        <dbReference type="Proteomes" id="UP000298416"/>
    </source>
</evidence>
<dbReference type="SUPFAM" id="SSF55729">
    <property type="entry name" value="Acyl-CoA N-acyltransferases (Nat)"/>
    <property type="match status" value="1"/>
</dbReference>
<comment type="similarity">
    <text evidence="2">Belongs to the NMT family.</text>
</comment>
<organism evidence="4">
    <name type="scientific">Salvia splendens</name>
    <name type="common">Scarlet sage</name>
    <dbReference type="NCBI Taxonomy" id="180675"/>
    <lineage>
        <taxon>Eukaryota</taxon>
        <taxon>Viridiplantae</taxon>
        <taxon>Streptophyta</taxon>
        <taxon>Embryophyta</taxon>
        <taxon>Tracheophyta</taxon>
        <taxon>Spermatophyta</taxon>
        <taxon>Magnoliopsida</taxon>
        <taxon>eudicotyledons</taxon>
        <taxon>Gunneridae</taxon>
        <taxon>Pentapetalae</taxon>
        <taxon>asterids</taxon>
        <taxon>lamiids</taxon>
        <taxon>Lamiales</taxon>
        <taxon>Lamiaceae</taxon>
        <taxon>Nepetoideae</taxon>
        <taxon>Mentheae</taxon>
        <taxon>Salviinae</taxon>
        <taxon>Salvia</taxon>
        <taxon>Salvia subgen. Calosphace</taxon>
        <taxon>core Calosphace</taxon>
    </lineage>
</organism>
<gene>
    <name evidence="4" type="ORF">SASPL_139422</name>
</gene>
<dbReference type="GO" id="GO:0004379">
    <property type="term" value="F:glycylpeptide N-tetradecanoyltransferase activity"/>
    <property type="evidence" value="ECO:0007669"/>
    <property type="project" value="UniProtKB-EC"/>
</dbReference>
<keyword evidence="1" id="KW-0012">Acyltransferase</keyword>
<dbReference type="EC" id="2.3.1.97" evidence="1"/>
<keyword evidence="1" id="KW-0808">Transferase</keyword>
<name>A0A8X8WN40_SALSN</name>
<dbReference type="InterPro" id="IPR016181">
    <property type="entry name" value="Acyl_CoA_acyltransferase"/>
</dbReference>
<evidence type="ECO:0000259" key="3">
    <source>
        <dbReference type="Pfam" id="PF02799"/>
    </source>
</evidence>
<reference evidence="4" key="1">
    <citation type="submission" date="2018-01" db="EMBL/GenBank/DDBJ databases">
        <authorList>
            <person name="Mao J.F."/>
        </authorList>
    </citation>
    <scope>NUCLEOTIDE SEQUENCE</scope>
    <source>
        <strain evidence="4">Huo1</strain>
        <tissue evidence="4">Leaf</tissue>
    </source>
</reference>
<dbReference type="AlphaFoldDB" id="A0A8X8WN40"/>
<feature type="domain" description="Glycylpeptide N-tetradecanoyltransferase C-terminal" evidence="3">
    <location>
        <begin position="1"/>
        <end position="53"/>
    </location>
</feature>
<dbReference type="PANTHER" id="PTHR11377:SF5">
    <property type="entry name" value="GLYCYLPEPTIDE N-TETRADECANOYLTRANSFERASE"/>
    <property type="match status" value="1"/>
</dbReference>
<comment type="caution">
    <text evidence="4">The sequence shown here is derived from an EMBL/GenBank/DDBJ whole genome shotgun (WGS) entry which is preliminary data.</text>
</comment>
<evidence type="ECO:0000256" key="1">
    <source>
        <dbReference type="RuleBase" id="RU000586"/>
    </source>
</evidence>
<sequence length="111" mass="13191">MNDALSVAKEKDFDVFNALDVMQNETFLKKLKFRPGDGKLRYHLYNYRLKHILRSSELGLVLLYRFIGYAVTGEQLFCTSGIFSLFLEDYYLWSEDTCKERTRNTEEKVWV</sequence>
<reference evidence="4" key="2">
    <citation type="submission" date="2020-08" db="EMBL/GenBank/DDBJ databases">
        <title>Plant Genome Project.</title>
        <authorList>
            <person name="Zhang R.-G."/>
        </authorList>
    </citation>
    <scope>NUCLEOTIDE SEQUENCE</scope>
    <source>
        <strain evidence="4">Huo1</strain>
        <tissue evidence="4">Leaf</tissue>
    </source>
</reference>
<dbReference type="Pfam" id="PF02799">
    <property type="entry name" value="NMT_C"/>
    <property type="match status" value="1"/>
</dbReference>
<dbReference type="Gene3D" id="3.40.630.170">
    <property type="match status" value="1"/>
</dbReference>
<evidence type="ECO:0000256" key="2">
    <source>
        <dbReference type="RuleBase" id="RU004178"/>
    </source>
</evidence>
<evidence type="ECO:0000313" key="4">
    <source>
        <dbReference type="EMBL" id="KAG6397972.1"/>
    </source>
</evidence>
<dbReference type="PANTHER" id="PTHR11377">
    <property type="entry name" value="N-MYRISTOYL TRANSFERASE"/>
    <property type="match status" value="1"/>
</dbReference>
<dbReference type="GO" id="GO:0005737">
    <property type="term" value="C:cytoplasm"/>
    <property type="evidence" value="ECO:0007669"/>
    <property type="project" value="TreeGrafter"/>
</dbReference>
<proteinExistence type="inferred from homology"/>
<comment type="function">
    <text evidence="1">Adds a myristoyl group to the N-terminal glycine residue of certain cellular proteins.</text>
</comment>
<keyword evidence="5" id="KW-1185">Reference proteome</keyword>
<dbReference type="InterPro" id="IPR000903">
    <property type="entry name" value="NMT"/>
</dbReference>